<name>A0A2N5ZAI0_MUIH1</name>
<dbReference type="Gene3D" id="3.40.50.150">
    <property type="entry name" value="Vaccinia Virus protein VP39"/>
    <property type="match status" value="1"/>
</dbReference>
<gene>
    <name evidence="1" type="ORF">C0601_12530</name>
</gene>
<proteinExistence type="predicted"/>
<evidence type="ECO:0000313" key="2">
    <source>
        <dbReference type="Proteomes" id="UP000234857"/>
    </source>
</evidence>
<comment type="caution">
    <text evidence="1">The sequence shown here is derived from an EMBL/GenBank/DDBJ whole genome shotgun (WGS) entry which is preliminary data.</text>
</comment>
<dbReference type="SUPFAM" id="SSF53335">
    <property type="entry name" value="S-adenosyl-L-methionine-dependent methyltransferases"/>
    <property type="match status" value="1"/>
</dbReference>
<dbReference type="InterPro" id="IPR029063">
    <property type="entry name" value="SAM-dependent_MTases_sf"/>
</dbReference>
<accession>A0A2N5ZAI0</accession>
<dbReference type="AlphaFoldDB" id="A0A2N5ZAI0"/>
<reference evidence="1 2" key="1">
    <citation type="submission" date="2017-11" db="EMBL/GenBank/DDBJ databases">
        <title>Genome-resolved metagenomics identifies genetic mobility, metabolic interactions, and unexpected diversity in perchlorate-reducing communities.</title>
        <authorList>
            <person name="Barnum T.P."/>
            <person name="Figueroa I.A."/>
            <person name="Carlstrom C.I."/>
            <person name="Lucas L.N."/>
            <person name="Engelbrektson A.L."/>
            <person name="Coates J.D."/>
        </authorList>
    </citation>
    <scope>NUCLEOTIDE SEQUENCE [LARGE SCALE GENOMIC DNA]</scope>
    <source>
        <strain evidence="1">BM706</strain>
    </source>
</reference>
<dbReference type="CDD" id="cd02440">
    <property type="entry name" value="AdoMet_MTases"/>
    <property type="match status" value="1"/>
</dbReference>
<protein>
    <recommendedName>
        <fullName evidence="3">Methyltransferase type 11 domain-containing protein</fullName>
    </recommendedName>
</protein>
<evidence type="ECO:0008006" key="3">
    <source>
        <dbReference type="Google" id="ProtNLM"/>
    </source>
</evidence>
<dbReference type="Proteomes" id="UP000234857">
    <property type="component" value="Unassembled WGS sequence"/>
</dbReference>
<organism evidence="1 2">
    <name type="scientific">Muiribacterium halophilum</name>
    <dbReference type="NCBI Taxonomy" id="2053465"/>
    <lineage>
        <taxon>Bacteria</taxon>
        <taxon>Candidatus Muiribacteriota</taxon>
        <taxon>Candidatus Muiribacteriia</taxon>
        <taxon>Candidatus Muiribacteriales</taxon>
        <taxon>Candidatus Muiribacteriaceae</taxon>
        <taxon>Candidatus Muiribacterium</taxon>
    </lineage>
</organism>
<evidence type="ECO:0000313" key="1">
    <source>
        <dbReference type="EMBL" id="PLX15614.1"/>
    </source>
</evidence>
<dbReference type="EMBL" id="PKTG01000134">
    <property type="protein sequence ID" value="PLX15614.1"/>
    <property type="molecule type" value="Genomic_DNA"/>
</dbReference>
<dbReference type="Pfam" id="PF13489">
    <property type="entry name" value="Methyltransf_23"/>
    <property type="match status" value="1"/>
</dbReference>
<sequence>MCRNIIGRNKSLKDIIDVYDNKAEDFFEKFISCDVKTDNIFKEVFEKNEKVIDIGAGSGRDMHRLKELGIDIYGTEPSKGLRDLLIERFPDFEKKIFPYALPFEKSQFDLFFDGVLLSAVIFHIKEEELEDAIISIKSILKKKGKVVLSISEGERCLDEQSKDKYGRYFSKFSADKYIRLFQKNGFSLKKIWNQIDSMGRKDINWKVLFLSLEE</sequence>
<dbReference type="PANTHER" id="PTHR43861">
    <property type="entry name" value="TRANS-ACONITATE 2-METHYLTRANSFERASE-RELATED"/>
    <property type="match status" value="1"/>
</dbReference>